<dbReference type="AlphaFoldDB" id="A0A223HY32"/>
<feature type="active site" description="Proton donor" evidence="8">
    <location>
        <position position="41"/>
    </location>
</feature>
<feature type="binding site" evidence="8">
    <location>
        <begin position="298"/>
        <end position="304"/>
    </location>
    <ligand>
        <name>substrate</name>
    </ligand>
</feature>
<feature type="binding site" evidence="8">
    <location>
        <position position="142"/>
    </location>
    <ligand>
        <name>IMP</name>
        <dbReference type="ChEBI" id="CHEBI:58053"/>
        <note>ligand shared between dimeric partners</note>
    </ligand>
</feature>
<feature type="binding site" evidence="8">
    <location>
        <position position="304"/>
    </location>
    <ligand>
        <name>GTP</name>
        <dbReference type="ChEBI" id="CHEBI:37565"/>
    </ligand>
</feature>
<feature type="binding site" description="in other chain" evidence="8">
    <location>
        <position position="128"/>
    </location>
    <ligand>
        <name>IMP</name>
        <dbReference type="ChEBI" id="CHEBI:58053"/>
        <note>ligand shared between dimeric partners</note>
    </ligand>
</feature>
<feature type="binding site" evidence="8">
    <location>
        <begin position="412"/>
        <end position="414"/>
    </location>
    <ligand>
        <name>GTP</name>
        <dbReference type="ChEBI" id="CHEBI:37565"/>
    </ligand>
</feature>
<dbReference type="GO" id="GO:0044208">
    <property type="term" value="P:'de novo' AMP biosynthetic process"/>
    <property type="evidence" value="ECO:0007669"/>
    <property type="project" value="UniProtKB-UniRule"/>
</dbReference>
<evidence type="ECO:0000256" key="7">
    <source>
        <dbReference type="ARBA" id="ARBA00023134"/>
    </source>
</evidence>
<dbReference type="PROSITE" id="PS01266">
    <property type="entry name" value="ADENYLOSUCCIN_SYN_1"/>
    <property type="match status" value="1"/>
</dbReference>
<evidence type="ECO:0000256" key="3">
    <source>
        <dbReference type="ARBA" id="ARBA00022723"/>
    </source>
</evidence>
<dbReference type="NCBIfam" id="NF010355">
    <property type="entry name" value="PRK13783.1"/>
    <property type="match status" value="1"/>
</dbReference>
<feature type="binding site" description="in other chain" evidence="8">
    <location>
        <position position="223"/>
    </location>
    <ligand>
        <name>IMP</name>
        <dbReference type="ChEBI" id="CHEBI:58053"/>
        <note>ligand shared between dimeric partners</note>
    </ligand>
</feature>
<keyword evidence="5 8" id="KW-0658">Purine biosynthesis</keyword>
<keyword evidence="3 8" id="KW-0479">Metal-binding</keyword>
<dbReference type="NCBIfam" id="NF002223">
    <property type="entry name" value="PRK01117.1"/>
    <property type="match status" value="1"/>
</dbReference>
<organism evidence="11 12">
    <name type="scientific">Thermoanaerobacterium thermosaccharolyticum</name>
    <name type="common">Clostridium thermosaccharolyticum</name>
    <dbReference type="NCBI Taxonomy" id="1517"/>
    <lineage>
        <taxon>Bacteria</taxon>
        <taxon>Bacillati</taxon>
        <taxon>Bacillota</taxon>
        <taxon>Clostridia</taxon>
        <taxon>Thermoanaerobacterales</taxon>
        <taxon>Thermoanaerobacteraceae</taxon>
        <taxon>Thermoanaerobacterium</taxon>
    </lineage>
</organism>
<feature type="binding site" description="in other chain" evidence="8">
    <location>
        <position position="238"/>
    </location>
    <ligand>
        <name>IMP</name>
        <dbReference type="ChEBI" id="CHEBI:58053"/>
        <note>ligand shared between dimeric partners</note>
    </ligand>
</feature>
<dbReference type="GO" id="GO:0005737">
    <property type="term" value="C:cytoplasm"/>
    <property type="evidence" value="ECO:0007669"/>
    <property type="project" value="UniProtKB-SubCell"/>
</dbReference>
<dbReference type="NCBIfam" id="TIGR00184">
    <property type="entry name" value="purA"/>
    <property type="match status" value="1"/>
</dbReference>
<dbReference type="Gene3D" id="3.40.440.10">
    <property type="entry name" value="Adenylosuccinate Synthetase, subunit A, domain 1"/>
    <property type="match status" value="1"/>
</dbReference>
<evidence type="ECO:0000256" key="5">
    <source>
        <dbReference type="ARBA" id="ARBA00022755"/>
    </source>
</evidence>
<evidence type="ECO:0000313" key="12">
    <source>
        <dbReference type="Proteomes" id="UP000214975"/>
    </source>
</evidence>
<evidence type="ECO:0000256" key="4">
    <source>
        <dbReference type="ARBA" id="ARBA00022741"/>
    </source>
</evidence>
<dbReference type="InterPro" id="IPR042109">
    <property type="entry name" value="Adenylosuccinate_synth_dom1"/>
</dbReference>
<keyword evidence="8" id="KW-0963">Cytoplasm</keyword>
<dbReference type="PANTHER" id="PTHR11846:SF0">
    <property type="entry name" value="ADENYLOSUCCINATE SYNTHETASE"/>
    <property type="match status" value="1"/>
</dbReference>
<comment type="function">
    <text evidence="8">Plays an important role in the de novo pathway of purine nucleotide biosynthesis. Catalyzes the first committed step in the biosynthesis of AMP from IMP.</text>
</comment>
<dbReference type="SUPFAM" id="SSF52540">
    <property type="entry name" value="P-loop containing nucleoside triphosphate hydrolases"/>
    <property type="match status" value="1"/>
</dbReference>
<dbReference type="FunFam" id="3.90.170.10:FF:000001">
    <property type="entry name" value="Adenylosuccinate synthetase"/>
    <property type="match status" value="1"/>
</dbReference>
<accession>A0A223HY32</accession>
<dbReference type="GO" id="GO:0004019">
    <property type="term" value="F:adenylosuccinate synthase activity"/>
    <property type="evidence" value="ECO:0007669"/>
    <property type="project" value="UniProtKB-UniRule"/>
</dbReference>
<feature type="binding site" description="in other chain" evidence="8">
    <location>
        <begin position="38"/>
        <end position="41"/>
    </location>
    <ligand>
        <name>IMP</name>
        <dbReference type="ChEBI" id="CHEBI:58053"/>
        <note>ligand shared between dimeric partners</note>
    </ligand>
</feature>
<evidence type="ECO:0000256" key="10">
    <source>
        <dbReference type="RuleBase" id="RU000520"/>
    </source>
</evidence>
<feature type="binding site" evidence="8">
    <location>
        <position position="40"/>
    </location>
    <ligand>
        <name>Mg(2+)</name>
        <dbReference type="ChEBI" id="CHEBI:18420"/>
    </ligand>
</feature>
<dbReference type="InterPro" id="IPR027417">
    <property type="entry name" value="P-loop_NTPase"/>
</dbReference>
<dbReference type="Gene3D" id="3.90.170.10">
    <property type="entry name" value="Adenylosuccinate Synthetase, subunit A, domain 3"/>
    <property type="match status" value="1"/>
</dbReference>
<evidence type="ECO:0000256" key="2">
    <source>
        <dbReference type="ARBA" id="ARBA00022598"/>
    </source>
</evidence>
<dbReference type="Pfam" id="PF00709">
    <property type="entry name" value="Adenylsucc_synt"/>
    <property type="match status" value="1"/>
</dbReference>
<dbReference type="FunFam" id="1.10.300.10:FF:000001">
    <property type="entry name" value="Adenylosuccinate synthetase"/>
    <property type="match status" value="1"/>
</dbReference>
<comment type="similarity">
    <text evidence="8 10">Belongs to the adenylosuccinate synthetase family.</text>
</comment>
<dbReference type="EMBL" id="CP016893">
    <property type="protein sequence ID" value="AST57400.1"/>
    <property type="molecule type" value="Genomic_DNA"/>
</dbReference>
<keyword evidence="4 8" id="KW-0547">Nucleotide-binding</keyword>
<dbReference type="SMART" id="SM00788">
    <property type="entry name" value="Adenylsucc_synt"/>
    <property type="match status" value="1"/>
</dbReference>
<dbReference type="EC" id="6.3.4.4" evidence="8 10"/>
<dbReference type="GO" id="GO:0000287">
    <property type="term" value="F:magnesium ion binding"/>
    <property type="evidence" value="ECO:0007669"/>
    <property type="project" value="UniProtKB-UniRule"/>
</dbReference>
<dbReference type="InterPro" id="IPR042111">
    <property type="entry name" value="Adenylosuccinate_synth_dom3"/>
</dbReference>
<reference evidence="11 12" key="1">
    <citation type="submission" date="2016-08" db="EMBL/GenBank/DDBJ databases">
        <title>A novel genetic cassette of butanologenic Thermoanaerobacterium thermosaccharolyticum that directly convert cellulose to butanol.</title>
        <authorList>
            <person name="Li T."/>
            <person name="He J."/>
        </authorList>
    </citation>
    <scope>NUCLEOTIDE SEQUENCE [LARGE SCALE GENOMIC DNA]</scope>
    <source>
        <strain evidence="11 12">TG57</strain>
    </source>
</reference>
<feature type="binding site" evidence="8">
    <location>
        <begin position="12"/>
        <end position="18"/>
    </location>
    <ligand>
        <name>GTP</name>
        <dbReference type="ChEBI" id="CHEBI:37565"/>
    </ligand>
</feature>
<dbReference type="PROSITE" id="PS00513">
    <property type="entry name" value="ADENYLOSUCCIN_SYN_2"/>
    <property type="match status" value="1"/>
</dbReference>
<feature type="binding site" evidence="8">
    <location>
        <begin position="40"/>
        <end position="42"/>
    </location>
    <ligand>
        <name>GTP</name>
        <dbReference type="ChEBI" id="CHEBI:37565"/>
    </ligand>
</feature>
<dbReference type="InterPro" id="IPR042110">
    <property type="entry name" value="Adenylosuccinate_synth_dom2"/>
</dbReference>
<keyword evidence="2 8" id="KW-0436">Ligase</keyword>
<dbReference type="InterPro" id="IPR001114">
    <property type="entry name" value="Adenylosuccinate_synthetase"/>
</dbReference>
<feature type="binding site" evidence="8">
    <location>
        <begin position="330"/>
        <end position="332"/>
    </location>
    <ligand>
        <name>GTP</name>
        <dbReference type="ChEBI" id="CHEBI:37565"/>
    </ligand>
</feature>
<proteinExistence type="inferred from homology"/>
<dbReference type="GO" id="GO:0005525">
    <property type="term" value="F:GTP binding"/>
    <property type="evidence" value="ECO:0007669"/>
    <property type="project" value="UniProtKB-UniRule"/>
</dbReference>
<feature type="active site" evidence="9">
    <location>
        <position position="139"/>
    </location>
</feature>
<evidence type="ECO:0000256" key="6">
    <source>
        <dbReference type="ARBA" id="ARBA00022842"/>
    </source>
</evidence>
<dbReference type="HAMAP" id="MF_00011">
    <property type="entry name" value="Adenylosucc_synth"/>
    <property type="match status" value="1"/>
</dbReference>
<feature type="binding site" description="in other chain" evidence="8">
    <location>
        <begin position="13"/>
        <end position="16"/>
    </location>
    <ligand>
        <name>IMP</name>
        <dbReference type="ChEBI" id="CHEBI:58053"/>
        <note>ligand shared between dimeric partners</note>
    </ligand>
</feature>
<dbReference type="Gene3D" id="1.10.300.10">
    <property type="entry name" value="Adenylosuccinate Synthetase, subunit A, domain 2"/>
    <property type="match status" value="1"/>
</dbReference>
<comment type="subcellular location">
    <subcellularLocation>
        <location evidence="8">Cytoplasm</location>
    </subcellularLocation>
</comment>
<comment type="catalytic activity">
    <reaction evidence="8 10">
        <text>IMP + L-aspartate + GTP = N(6)-(1,2-dicarboxyethyl)-AMP + GDP + phosphate + 2 H(+)</text>
        <dbReference type="Rhea" id="RHEA:15753"/>
        <dbReference type="ChEBI" id="CHEBI:15378"/>
        <dbReference type="ChEBI" id="CHEBI:29991"/>
        <dbReference type="ChEBI" id="CHEBI:37565"/>
        <dbReference type="ChEBI" id="CHEBI:43474"/>
        <dbReference type="ChEBI" id="CHEBI:57567"/>
        <dbReference type="ChEBI" id="CHEBI:58053"/>
        <dbReference type="ChEBI" id="CHEBI:58189"/>
        <dbReference type="EC" id="6.3.4.4"/>
    </reaction>
</comment>
<evidence type="ECO:0000256" key="1">
    <source>
        <dbReference type="ARBA" id="ARBA00011738"/>
    </source>
</evidence>
<dbReference type="Proteomes" id="UP000214975">
    <property type="component" value="Chromosome"/>
</dbReference>
<dbReference type="InterPro" id="IPR033128">
    <property type="entry name" value="Adenylosuccin_syn_Lys_AS"/>
</dbReference>
<dbReference type="CDD" id="cd03108">
    <property type="entry name" value="AdSS"/>
    <property type="match status" value="1"/>
</dbReference>
<comment type="subunit">
    <text evidence="1 8">Homodimer.</text>
</comment>
<dbReference type="GO" id="GO:0046040">
    <property type="term" value="P:IMP metabolic process"/>
    <property type="evidence" value="ECO:0007669"/>
    <property type="project" value="TreeGrafter"/>
</dbReference>
<feature type="binding site" description="in other chain" evidence="8">
    <location>
        <position position="302"/>
    </location>
    <ligand>
        <name>IMP</name>
        <dbReference type="ChEBI" id="CHEBI:58053"/>
        <note>ligand shared between dimeric partners</note>
    </ligand>
</feature>
<evidence type="ECO:0000256" key="9">
    <source>
        <dbReference type="PROSITE-ProRule" id="PRU10134"/>
    </source>
</evidence>
<dbReference type="UniPathway" id="UPA00075">
    <property type="reaction ID" value="UER00335"/>
</dbReference>
<comment type="cofactor">
    <cofactor evidence="8">
        <name>Mg(2+)</name>
        <dbReference type="ChEBI" id="CHEBI:18420"/>
    </cofactor>
    <text evidence="8">Binds 1 Mg(2+) ion per subunit.</text>
</comment>
<sequence length="428" mass="47754">MSTLVIVGSQWGDEGKGKITDYLAEKADVVVRYQGGNNAGHTVEKNGIQYKLHLIPSGILYPDKICIIGNGVVLDPASLIEEINTLKSQGISVENLKISDRAHIVLPYHIKLDELEELSKGENDIGTTKRGIGPCYMDKSERIGIRTCDLVDPQSFKEKLMNNVQSKNKIFTKIYDSKEMDFENIYEEYMNYAEILKPYIVDTTSLLYDLIKKGKKVLFEGAQGTLLDIDLGTYPYVTASHPISGGVTVGAGIGPTMINDVVGVVKAYTTRVGKGPFPTELFDEEGDFLREKGHEYGTTTGRPRRCGWLDIVIVNYAVRVSGIRTFALTKLDTLTGLKKIKICTRYRYNGKIINNFPASLKDLAMCEPVYEELDGWTEDITNIKKFEDLPQNAKKYVERIEELTGINASIISVGPGREKTIIREELMA</sequence>
<name>A0A223HY32_THETR</name>
<feature type="active site" description="Proton acceptor" evidence="8">
    <location>
        <position position="13"/>
    </location>
</feature>
<keyword evidence="7 8" id="KW-0342">GTP-binding</keyword>
<evidence type="ECO:0000313" key="11">
    <source>
        <dbReference type="EMBL" id="AST57400.1"/>
    </source>
</evidence>
<comment type="pathway">
    <text evidence="8 10">Purine metabolism; AMP biosynthesis via de novo pathway; AMP from IMP: step 1/2.</text>
</comment>
<protein>
    <recommendedName>
        <fullName evidence="8 10">Adenylosuccinate synthetase</fullName>
        <shortName evidence="8">AMPSase</shortName>
        <shortName evidence="8">AdSS</shortName>
        <ecNumber evidence="8 10">6.3.4.4</ecNumber>
    </recommendedName>
    <alternativeName>
        <fullName evidence="8">IMP--aspartate ligase</fullName>
    </alternativeName>
</protein>
<evidence type="ECO:0000256" key="8">
    <source>
        <dbReference type="HAMAP-Rule" id="MF_00011"/>
    </source>
</evidence>
<gene>
    <name evidence="8" type="primary">purA</name>
    <name evidence="11" type="ORF">Thert_01328</name>
</gene>
<dbReference type="RefSeq" id="WP_015312708.1">
    <property type="nucleotide sequence ID" value="NZ_CP016893.1"/>
</dbReference>
<dbReference type="PANTHER" id="PTHR11846">
    <property type="entry name" value="ADENYLOSUCCINATE SYNTHETASE"/>
    <property type="match status" value="1"/>
</dbReference>
<feature type="binding site" evidence="8">
    <location>
        <position position="13"/>
    </location>
    <ligand>
        <name>Mg(2+)</name>
        <dbReference type="ChEBI" id="CHEBI:18420"/>
    </ligand>
</feature>
<dbReference type="InterPro" id="IPR018220">
    <property type="entry name" value="Adenylosuccin_syn_GTP-bd"/>
</dbReference>
<keyword evidence="6 8" id="KW-0460">Magnesium</keyword>